<dbReference type="InterPro" id="IPR000504">
    <property type="entry name" value="RRM_dom"/>
</dbReference>
<dbReference type="FunFam" id="3.30.70.330:FF:000292">
    <property type="entry name" value="RNA-binding motif protein 45"/>
    <property type="match status" value="1"/>
</dbReference>
<dbReference type="Pfam" id="PF00076">
    <property type="entry name" value="RRM_1"/>
    <property type="match status" value="3"/>
</dbReference>
<feature type="domain" description="RRM" evidence="4">
    <location>
        <begin position="413"/>
        <end position="485"/>
    </location>
</feature>
<gene>
    <name evidence="5" type="ORF">UY3_07727</name>
</gene>
<dbReference type="PROSITE" id="PS50102">
    <property type="entry name" value="RRM"/>
    <property type="match status" value="3"/>
</dbReference>
<evidence type="ECO:0000313" key="6">
    <source>
        <dbReference type="Proteomes" id="UP000031443"/>
    </source>
</evidence>
<sequence>MEEGGGGGFRLSAECLDEPPNSRVFLVLGKDTGEALIRERFAPFGEIQDIWLVRDKRTHESRGIAFVKFARSSQACRAMEEMHGRSLAPDTQPIPLQVLRPENHCGREHSASGGANAMFPFSLVTMFWSHEALYKLPKTHCGKLHFGIAIHDALLCASMQTLLVFIAQSRASGSHRDVEDEELTRIFVMIPKSYTEEDLRNKFKVYGDIEYCSIIKKKTTGESKGLGYVRYLKPSQAALAIEECDRSYRAILAEPKSKPSESSEREYYGSSSSMRQEPVGHDPGPRGSVFPFEGQPEFGSFEKSQTRVRESVSKRLSVVSRLPFIQEQLFFLFDLVPGLEYCDVQRDPHTNHVTVESSPALALSTGPSKCLLEVDKEGEPYSGSSSSQLSQPQTDAVLPSRKKKVPPETSVKERLFIVFYPHPLPVNVLEDVFCRFGHLIEVYLVTGKNVGYAKFADRTSASDAITSLHGKIVNGVRLKVMLADSPAEESNKRQRTY</sequence>
<dbReference type="InterPro" id="IPR052462">
    <property type="entry name" value="SLIRP/GR-RBP-like"/>
</dbReference>
<feature type="region of interest" description="Disordered" evidence="3">
    <location>
        <begin position="376"/>
        <end position="405"/>
    </location>
</feature>
<evidence type="ECO:0000256" key="1">
    <source>
        <dbReference type="ARBA" id="ARBA00022884"/>
    </source>
</evidence>
<evidence type="ECO:0000259" key="4">
    <source>
        <dbReference type="PROSITE" id="PS50102"/>
    </source>
</evidence>
<feature type="compositionally biased region" description="Basic and acidic residues" evidence="3">
    <location>
        <begin position="255"/>
        <end position="267"/>
    </location>
</feature>
<dbReference type="PANTHER" id="PTHR48027">
    <property type="entry name" value="HETEROGENEOUS NUCLEAR RIBONUCLEOPROTEIN 87F-RELATED"/>
    <property type="match status" value="1"/>
</dbReference>
<reference evidence="6" key="1">
    <citation type="journal article" date="2013" name="Nat. Genet.">
        <title>The draft genomes of soft-shell turtle and green sea turtle yield insights into the development and evolution of the turtle-specific body plan.</title>
        <authorList>
            <person name="Wang Z."/>
            <person name="Pascual-Anaya J."/>
            <person name="Zadissa A."/>
            <person name="Li W."/>
            <person name="Niimura Y."/>
            <person name="Huang Z."/>
            <person name="Li C."/>
            <person name="White S."/>
            <person name="Xiong Z."/>
            <person name="Fang D."/>
            <person name="Wang B."/>
            <person name="Ming Y."/>
            <person name="Chen Y."/>
            <person name="Zheng Y."/>
            <person name="Kuraku S."/>
            <person name="Pignatelli M."/>
            <person name="Herrero J."/>
            <person name="Beal K."/>
            <person name="Nozawa M."/>
            <person name="Li Q."/>
            <person name="Wang J."/>
            <person name="Zhang H."/>
            <person name="Yu L."/>
            <person name="Shigenobu S."/>
            <person name="Wang J."/>
            <person name="Liu J."/>
            <person name="Flicek P."/>
            <person name="Searle S."/>
            <person name="Wang J."/>
            <person name="Kuratani S."/>
            <person name="Yin Y."/>
            <person name="Aken B."/>
            <person name="Zhang G."/>
            <person name="Irie N."/>
        </authorList>
    </citation>
    <scope>NUCLEOTIDE SEQUENCE [LARGE SCALE GENOMIC DNA]</scope>
</reference>
<protein>
    <submittedName>
        <fullName evidence="5">RNA-binding protein 45</fullName>
    </submittedName>
</protein>
<organism evidence="5 6">
    <name type="scientific">Chelonia mydas</name>
    <name type="common">Green sea-turtle</name>
    <name type="synonym">Chelonia agassizi</name>
    <dbReference type="NCBI Taxonomy" id="8469"/>
    <lineage>
        <taxon>Eukaryota</taxon>
        <taxon>Metazoa</taxon>
        <taxon>Chordata</taxon>
        <taxon>Craniata</taxon>
        <taxon>Vertebrata</taxon>
        <taxon>Euteleostomi</taxon>
        <taxon>Archelosauria</taxon>
        <taxon>Testudinata</taxon>
        <taxon>Testudines</taxon>
        <taxon>Cryptodira</taxon>
        <taxon>Durocryptodira</taxon>
        <taxon>Americhelydia</taxon>
        <taxon>Chelonioidea</taxon>
        <taxon>Cheloniidae</taxon>
        <taxon>Chelonia</taxon>
    </lineage>
</organism>
<keyword evidence="1 2" id="KW-0694">RNA-binding</keyword>
<dbReference type="Proteomes" id="UP000031443">
    <property type="component" value="Unassembled WGS sequence"/>
</dbReference>
<dbReference type="SUPFAM" id="SSF54928">
    <property type="entry name" value="RNA-binding domain, RBD"/>
    <property type="match status" value="2"/>
</dbReference>
<dbReference type="InterPro" id="IPR035979">
    <property type="entry name" value="RBD_domain_sf"/>
</dbReference>
<dbReference type="SMART" id="SM00360">
    <property type="entry name" value="RRM"/>
    <property type="match status" value="3"/>
</dbReference>
<dbReference type="InterPro" id="IPR034203">
    <property type="entry name" value="RBM45_RRM1"/>
</dbReference>
<feature type="region of interest" description="Disordered" evidence="3">
    <location>
        <begin position="255"/>
        <end position="292"/>
    </location>
</feature>
<evidence type="ECO:0000256" key="3">
    <source>
        <dbReference type="SAM" id="MobiDB-lite"/>
    </source>
</evidence>
<feature type="domain" description="RRM" evidence="4">
    <location>
        <begin position="28"/>
        <end position="101"/>
    </location>
</feature>
<dbReference type="AlphaFoldDB" id="M7BSJ7"/>
<evidence type="ECO:0000256" key="2">
    <source>
        <dbReference type="PROSITE-ProRule" id="PRU00176"/>
    </source>
</evidence>
<evidence type="ECO:0000313" key="5">
    <source>
        <dbReference type="EMBL" id="EMP35073.1"/>
    </source>
</evidence>
<dbReference type="CDD" id="cd12366">
    <property type="entry name" value="RRM1_RBM45"/>
    <property type="match status" value="1"/>
</dbReference>
<dbReference type="Gene3D" id="3.30.70.330">
    <property type="match status" value="3"/>
</dbReference>
<dbReference type="STRING" id="8469.M7BSJ7"/>
<feature type="compositionally biased region" description="Low complexity" evidence="3">
    <location>
        <begin position="382"/>
        <end position="393"/>
    </location>
</feature>
<dbReference type="FunFam" id="3.30.70.330:FF:000988">
    <property type="entry name" value="Developmentally regulated RNA-binding protein"/>
    <property type="match status" value="1"/>
</dbReference>
<keyword evidence="6" id="KW-1185">Reference proteome</keyword>
<dbReference type="GO" id="GO:0003723">
    <property type="term" value="F:RNA binding"/>
    <property type="evidence" value="ECO:0007669"/>
    <property type="project" value="UniProtKB-UniRule"/>
</dbReference>
<dbReference type="InterPro" id="IPR034208">
    <property type="entry name" value="RBM45_RRM4"/>
</dbReference>
<name>M7BSJ7_CHEMY</name>
<dbReference type="CDD" id="cd12369">
    <property type="entry name" value="RRM4_RBM45"/>
    <property type="match status" value="1"/>
</dbReference>
<dbReference type="eggNOG" id="ENOG502QTJ8">
    <property type="taxonomic scope" value="Eukaryota"/>
</dbReference>
<dbReference type="CDD" id="cd12367">
    <property type="entry name" value="RRM2_RBM45"/>
    <property type="match status" value="1"/>
</dbReference>
<feature type="domain" description="RRM" evidence="4">
    <location>
        <begin position="184"/>
        <end position="258"/>
    </location>
</feature>
<accession>M7BSJ7</accession>
<dbReference type="EMBL" id="KB529800">
    <property type="protein sequence ID" value="EMP35073.1"/>
    <property type="molecule type" value="Genomic_DNA"/>
</dbReference>
<proteinExistence type="predicted"/>
<dbReference type="InterPro" id="IPR012677">
    <property type="entry name" value="Nucleotide-bd_a/b_plait_sf"/>
</dbReference>
<dbReference type="InterPro" id="IPR034206">
    <property type="entry name" value="RBM45_RRM2"/>
</dbReference>